<reference evidence="2 3" key="1">
    <citation type="submission" date="2016-10" db="EMBL/GenBank/DDBJ databases">
        <authorList>
            <person name="de Groot N.N."/>
        </authorList>
    </citation>
    <scope>NUCLEOTIDE SEQUENCE [LARGE SCALE GENOMIC DNA]</scope>
    <source>
        <strain evidence="2 3">CGMCC 1.7059</strain>
    </source>
</reference>
<name>A0A1H2SWT3_9GAMM</name>
<proteinExistence type="predicted"/>
<dbReference type="PANTHER" id="PTHR39431:SF1">
    <property type="entry name" value="FRPA_C-RELATED PROTEIN"/>
    <property type="match status" value="1"/>
</dbReference>
<organism evidence="2 3">
    <name type="scientific">Marinobacter mobilis</name>
    <dbReference type="NCBI Taxonomy" id="488533"/>
    <lineage>
        <taxon>Bacteria</taxon>
        <taxon>Pseudomonadati</taxon>
        <taxon>Pseudomonadota</taxon>
        <taxon>Gammaproteobacteria</taxon>
        <taxon>Pseudomonadales</taxon>
        <taxon>Marinobacteraceae</taxon>
        <taxon>Marinobacter</taxon>
    </lineage>
</organism>
<dbReference type="AlphaFoldDB" id="A0A1H2SWT3"/>
<dbReference type="STRING" id="488533.SAMN04487960_102262"/>
<dbReference type="RefSeq" id="WP_091811619.1">
    <property type="nucleotide sequence ID" value="NZ_FNNE01000002.1"/>
</dbReference>
<evidence type="ECO:0000313" key="3">
    <source>
        <dbReference type="Proteomes" id="UP000199675"/>
    </source>
</evidence>
<dbReference type="OrthoDB" id="1676884at2"/>
<evidence type="ECO:0008006" key="4">
    <source>
        <dbReference type="Google" id="ProtNLM"/>
    </source>
</evidence>
<evidence type="ECO:0000313" key="2">
    <source>
        <dbReference type="EMBL" id="SDW35987.1"/>
    </source>
</evidence>
<evidence type="ECO:0000256" key="1">
    <source>
        <dbReference type="SAM" id="MobiDB-lite"/>
    </source>
</evidence>
<gene>
    <name evidence="2" type="ORF">SAMN04487960_102262</name>
</gene>
<dbReference type="EMBL" id="FNNE01000002">
    <property type="protein sequence ID" value="SDW35987.1"/>
    <property type="molecule type" value="Genomic_DNA"/>
</dbReference>
<dbReference type="Proteomes" id="UP000199675">
    <property type="component" value="Unassembled WGS sequence"/>
</dbReference>
<dbReference type="PANTHER" id="PTHR39431">
    <property type="entry name" value="FRPA/C-RELATED PROTEIN"/>
    <property type="match status" value="1"/>
</dbReference>
<sequence length="442" mass="48022">MITSSQISFVQNSRRQASAFDTSQLRIQQSAAPEGGRTELLLQREAMYHYQSSEQLAWTSSSQVSSDQGRQQFAAASLAQSSSDLVLAGQEAIRISRAALGGEVGVSDRGSLSITAGRYSFYSMTESRSVTAMGTIELGDGATVDFTLALRQQQSHQYEYSESLKIVERPATDPLVINFGTASASLSDALFEFDLDSDGDQERLARLGSGSGYLVLDRNGNGQVDDGSELFGPQSGSGFADLARYDDDGNRWIDADDPVFGDLKVWVQTEDGGEELRSLADVGVRALYVDAASDSFTLTNSQGVPLGQIKATGLYLTTDGEVRTLEELDLNDQQPADVPPAQQSLGFSSGTGTPGNSRDDRIASIRQALDKLNEIRQQQRDYLERAQQSAEAGVEDGVLDNYGENPLDQYMNLIDRIRLELLARIAERQQAAARYQQTSTAQ</sequence>
<feature type="region of interest" description="Disordered" evidence="1">
    <location>
        <begin position="330"/>
        <end position="359"/>
    </location>
</feature>
<accession>A0A1H2SWT3</accession>
<keyword evidence="3" id="KW-1185">Reference proteome</keyword>
<feature type="compositionally biased region" description="Low complexity" evidence="1">
    <location>
        <begin position="332"/>
        <end position="343"/>
    </location>
</feature>
<protein>
    <recommendedName>
        <fullName evidence="4">VCBS repeat-containing protein</fullName>
    </recommendedName>
</protein>
<feature type="compositionally biased region" description="Polar residues" evidence="1">
    <location>
        <begin position="344"/>
        <end position="356"/>
    </location>
</feature>